<comment type="similarity">
    <text evidence="1 6">Belongs to the sigma-70 factor family.</text>
</comment>
<evidence type="ECO:0000256" key="3">
    <source>
        <dbReference type="ARBA" id="ARBA00023082"/>
    </source>
</evidence>
<evidence type="ECO:0000259" key="7">
    <source>
        <dbReference type="PROSITE" id="PS00715"/>
    </source>
</evidence>
<dbReference type="PIRSF" id="PIRSF000770">
    <property type="entry name" value="RNA_pol_sigma-SigE/K"/>
    <property type="match status" value="1"/>
</dbReference>
<dbReference type="FunFam" id="1.20.120.1810:FF:000002">
    <property type="entry name" value="RNA polymerase sigma factor"/>
    <property type="match status" value="1"/>
</dbReference>
<reference evidence="9 10" key="1">
    <citation type="submission" date="2019-03" db="EMBL/GenBank/DDBJ databases">
        <title>Genomic Encyclopedia of Type Strains, Phase IV (KMG-IV): sequencing the most valuable type-strain genomes for metagenomic binning, comparative biology and taxonomic classification.</title>
        <authorList>
            <person name="Goeker M."/>
        </authorList>
    </citation>
    <scope>NUCLEOTIDE SEQUENCE [LARGE SCALE GENOMIC DNA]</scope>
    <source>
        <strain evidence="9 10">DSM 23802</strain>
    </source>
</reference>
<dbReference type="Pfam" id="PF04542">
    <property type="entry name" value="Sigma70_r2"/>
    <property type="match status" value="1"/>
</dbReference>
<dbReference type="NCBIfam" id="TIGR02980">
    <property type="entry name" value="SigBFG"/>
    <property type="match status" value="1"/>
</dbReference>
<proteinExistence type="inferred from homology"/>
<dbReference type="Proteomes" id="UP000295788">
    <property type="component" value="Unassembled WGS sequence"/>
</dbReference>
<gene>
    <name evidence="9" type="ORF">EDD72_10166</name>
</gene>
<dbReference type="PROSITE" id="PS00716">
    <property type="entry name" value="SIGMA70_2"/>
    <property type="match status" value="1"/>
</dbReference>
<name>A0A4R3KLC3_9BACI</name>
<feature type="domain" description="RNA polymerase sigma-70" evidence="8">
    <location>
        <begin position="227"/>
        <end position="253"/>
    </location>
</feature>
<dbReference type="PANTHER" id="PTHR30603:SF17">
    <property type="entry name" value="RNA POLYMERASE SIGMA-G FACTOR"/>
    <property type="match status" value="1"/>
</dbReference>
<evidence type="ECO:0000256" key="5">
    <source>
        <dbReference type="ARBA" id="ARBA00023163"/>
    </source>
</evidence>
<dbReference type="NCBIfam" id="TIGR02850">
    <property type="entry name" value="spore_sigG"/>
    <property type="match status" value="1"/>
</dbReference>
<dbReference type="InterPro" id="IPR014284">
    <property type="entry name" value="RNA_pol_sigma-70_dom"/>
</dbReference>
<evidence type="ECO:0000313" key="10">
    <source>
        <dbReference type="Proteomes" id="UP000295788"/>
    </source>
</evidence>
<dbReference type="SUPFAM" id="SSF88946">
    <property type="entry name" value="Sigma2 domain of RNA polymerase sigma factors"/>
    <property type="match status" value="1"/>
</dbReference>
<dbReference type="InterPro" id="IPR007627">
    <property type="entry name" value="RNA_pol_sigma70_r2"/>
</dbReference>
<evidence type="ECO:0000256" key="2">
    <source>
        <dbReference type="ARBA" id="ARBA00023015"/>
    </source>
</evidence>
<evidence type="ECO:0000256" key="4">
    <source>
        <dbReference type="ARBA" id="ARBA00023125"/>
    </source>
</evidence>
<accession>A0A4R3KLC3</accession>
<dbReference type="InterPro" id="IPR007630">
    <property type="entry name" value="RNA_pol_sigma70_r4"/>
</dbReference>
<evidence type="ECO:0000313" key="9">
    <source>
        <dbReference type="EMBL" id="TCS84402.1"/>
    </source>
</evidence>
<dbReference type="NCBIfam" id="NF006071">
    <property type="entry name" value="PRK08215.1"/>
    <property type="match status" value="1"/>
</dbReference>
<organism evidence="9 10">
    <name type="scientific">Tepidibacillus fermentans</name>
    <dbReference type="NCBI Taxonomy" id="1281767"/>
    <lineage>
        <taxon>Bacteria</taxon>
        <taxon>Bacillati</taxon>
        <taxon>Bacillota</taxon>
        <taxon>Bacilli</taxon>
        <taxon>Bacillales</taxon>
        <taxon>Bacillaceae</taxon>
        <taxon>Tepidibacillus</taxon>
    </lineage>
</organism>
<evidence type="ECO:0000256" key="1">
    <source>
        <dbReference type="ARBA" id="ARBA00007788"/>
    </source>
</evidence>
<comment type="caution">
    <text evidence="9">The sequence shown here is derived from an EMBL/GenBank/DDBJ whole genome shotgun (WGS) entry which is preliminary data.</text>
</comment>
<dbReference type="GO" id="GO:0016987">
    <property type="term" value="F:sigma factor activity"/>
    <property type="evidence" value="ECO:0007669"/>
    <property type="project" value="UniProtKB-KW"/>
</dbReference>
<dbReference type="Gene3D" id="1.20.120.1810">
    <property type="match status" value="1"/>
</dbReference>
<dbReference type="RefSeq" id="WP_132766642.1">
    <property type="nucleotide sequence ID" value="NZ_SMAB01000001.1"/>
</dbReference>
<sequence length="259" mass="29543">MSRSKVEICGVDTSKLPVLKNDVMRELFVKLQNGDLSAREQLINGNLRLVLSVIQRFNNRGEYVDDLFQVGCIGLMKAIDNFDLSQNVKFSTYAVPMIIGEIRRYLRDNNPIRVSRSLRDIAYKALQVRDALTNQKACEPSIYEISEVLNVPKEDVVFALDAIQDPVSLFEPIYHDGGDPIYVMDQISDDKNKDVQWVEEIALKQALEQLNDREKMILSMRFYEGKTQMEVAGEIGISQAQVSRLEKAAINQMQKHIKS</sequence>
<dbReference type="EMBL" id="SMAB01000001">
    <property type="protein sequence ID" value="TCS84402.1"/>
    <property type="molecule type" value="Genomic_DNA"/>
</dbReference>
<dbReference type="CDD" id="cd06171">
    <property type="entry name" value="Sigma70_r4"/>
    <property type="match status" value="1"/>
</dbReference>
<keyword evidence="2 6" id="KW-0805">Transcription regulation</keyword>
<protein>
    <recommendedName>
        <fullName evidence="6">RNA polymerase sigma factor</fullName>
    </recommendedName>
</protein>
<feature type="domain" description="RNA polymerase sigma-70" evidence="7">
    <location>
        <begin position="66"/>
        <end position="79"/>
    </location>
</feature>
<keyword evidence="5 6" id="KW-0804">Transcription</keyword>
<dbReference type="InterPro" id="IPR014212">
    <property type="entry name" value="RNA_pol_sigma-G"/>
</dbReference>
<comment type="function">
    <text evidence="6">Sigma factors are initiation factors that promote the attachment of RNA polymerase to specific initiation sites and are then released.</text>
</comment>
<dbReference type="InterPro" id="IPR000943">
    <property type="entry name" value="RNA_pol_sigma70"/>
</dbReference>
<dbReference type="PRINTS" id="PR00046">
    <property type="entry name" value="SIGMA70FCT"/>
</dbReference>
<dbReference type="NCBIfam" id="TIGR02937">
    <property type="entry name" value="sigma70-ECF"/>
    <property type="match status" value="1"/>
</dbReference>
<evidence type="ECO:0000259" key="8">
    <source>
        <dbReference type="PROSITE" id="PS00716"/>
    </source>
</evidence>
<evidence type="ECO:0000256" key="6">
    <source>
        <dbReference type="RuleBase" id="RU362124"/>
    </source>
</evidence>
<dbReference type="SUPFAM" id="SSF88659">
    <property type="entry name" value="Sigma3 and sigma4 domains of RNA polymerase sigma factors"/>
    <property type="match status" value="2"/>
</dbReference>
<keyword evidence="4 6" id="KW-0238">DNA-binding</keyword>
<keyword evidence="10" id="KW-1185">Reference proteome</keyword>
<dbReference type="PROSITE" id="PS00715">
    <property type="entry name" value="SIGMA70_1"/>
    <property type="match status" value="1"/>
</dbReference>
<dbReference type="Pfam" id="PF04545">
    <property type="entry name" value="Sigma70_r4"/>
    <property type="match status" value="1"/>
</dbReference>
<dbReference type="OrthoDB" id="9809557at2"/>
<dbReference type="InterPro" id="IPR014322">
    <property type="entry name" value="RNA_pol_sigma-B/F/G"/>
</dbReference>
<dbReference type="GO" id="GO:0003677">
    <property type="term" value="F:DNA binding"/>
    <property type="evidence" value="ECO:0007669"/>
    <property type="project" value="UniProtKB-KW"/>
</dbReference>
<dbReference type="PANTHER" id="PTHR30603">
    <property type="entry name" value="RNA POLYMERASE SIGMA FACTOR RPO"/>
    <property type="match status" value="1"/>
</dbReference>
<dbReference type="GO" id="GO:0006352">
    <property type="term" value="P:DNA-templated transcription initiation"/>
    <property type="evidence" value="ECO:0007669"/>
    <property type="project" value="InterPro"/>
</dbReference>
<dbReference type="InterPro" id="IPR013324">
    <property type="entry name" value="RNA_pol_sigma_r3/r4-like"/>
</dbReference>
<keyword evidence="3 6" id="KW-0731">Sigma factor</keyword>
<dbReference type="Gene3D" id="1.20.140.160">
    <property type="match status" value="1"/>
</dbReference>
<dbReference type="AlphaFoldDB" id="A0A4R3KLC3"/>
<dbReference type="InterPro" id="IPR050239">
    <property type="entry name" value="Sigma-70_RNA_pol_init_factors"/>
</dbReference>
<dbReference type="InterPro" id="IPR013325">
    <property type="entry name" value="RNA_pol_sigma_r2"/>
</dbReference>